<dbReference type="InterPro" id="IPR038883">
    <property type="entry name" value="AN11006-like"/>
</dbReference>
<dbReference type="PANTHER" id="PTHR42085:SF1">
    <property type="entry name" value="F-BOX DOMAIN-CONTAINING PROTEIN"/>
    <property type="match status" value="1"/>
</dbReference>
<organism evidence="1 2">
    <name type="scientific">Cudoniella acicularis</name>
    <dbReference type="NCBI Taxonomy" id="354080"/>
    <lineage>
        <taxon>Eukaryota</taxon>
        <taxon>Fungi</taxon>
        <taxon>Dikarya</taxon>
        <taxon>Ascomycota</taxon>
        <taxon>Pezizomycotina</taxon>
        <taxon>Leotiomycetes</taxon>
        <taxon>Helotiales</taxon>
        <taxon>Tricladiaceae</taxon>
        <taxon>Cudoniella</taxon>
    </lineage>
</organism>
<gene>
    <name evidence="1" type="ORF">G7Y89_g13214</name>
</gene>
<evidence type="ECO:0000313" key="2">
    <source>
        <dbReference type="Proteomes" id="UP000566819"/>
    </source>
</evidence>
<accession>A0A8H4VWA1</accession>
<dbReference type="OrthoDB" id="5272396at2759"/>
<dbReference type="AlphaFoldDB" id="A0A8H4VWA1"/>
<dbReference type="Proteomes" id="UP000566819">
    <property type="component" value="Unassembled WGS sequence"/>
</dbReference>
<evidence type="ECO:0000313" key="1">
    <source>
        <dbReference type="EMBL" id="KAF4624956.1"/>
    </source>
</evidence>
<reference evidence="1 2" key="1">
    <citation type="submission" date="2020-03" db="EMBL/GenBank/DDBJ databases">
        <title>Draft Genome Sequence of Cudoniella acicularis.</title>
        <authorList>
            <person name="Buettner E."/>
            <person name="Kellner H."/>
        </authorList>
    </citation>
    <scope>NUCLEOTIDE SEQUENCE [LARGE SCALE GENOMIC DNA]</scope>
    <source>
        <strain evidence="1 2">DSM 108380</strain>
    </source>
</reference>
<protein>
    <submittedName>
        <fullName evidence="1">Uncharacterized protein</fullName>
    </submittedName>
</protein>
<comment type="caution">
    <text evidence="1">The sequence shown here is derived from an EMBL/GenBank/DDBJ whole genome shotgun (WGS) entry which is preliminary data.</text>
</comment>
<name>A0A8H4VWA1_9HELO</name>
<keyword evidence="2" id="KW-1185">Reference proteome</keyword>
<dbReference type="EMBL" id="JAAMPI010001507">
    <property type="protein sequence ID" value="KAF4624956.1"/>
    <property type="molecule type" value="Genomic_DNA"/>
</dbReference>
<sequence>MPTGFLSLPRELRDEIYHLVFLSPNGLIEIHKVPYKSKNIDEPPSTKLKDASVRRVRAANAIANRRFRILLDPPIIANRSSTQERSRIEIEPPSQQYTSLSLLRVNRQIHDEAQNLVWENNTFYFSPFDPVTPYNMIPGAIKAFKSMGQTSSRRITAIRLKMGYRDNDFTHLRKIVPMLASRSRYGAFKRLELEMASLDFLTLARKYCLTMHTDRELWSWSFNENMFGGLRGSGFQKYVKILDGSWKSWSGWTLDTAEDWVDEALRQLHLAVGGRLYVGDTLIWEDSERISDTRVLNPWDRG</sequence>
<proteinExistence type="predicted"/>
<dbReference type="PANTHER" id="PTHR42085">
    <property type="entry name" value="F-BOX DOMAIN-CONTAINING PROTEIN"/>
    <property type="match status" value="1"/>
</dbReference>